<proteinExistence type="predicted"/>
<keyword evidence="1" id="KW-0255">Endonuclease</keyword>
<name>A0AAV3ZCJ4_9GAST</name>
<dbReference type="GO" id="GO:0004519">
    <property type="term" value="F:endonuclease activity"/>
    <property type="evidence" value="ECO:0007669"/>
    <property type="project" value="UniProtKB-KW"/>
</dbReference>
<accession>A0AAV3ZCJ4</accession>
<evidence type="ECO:0000313" key="1">
    <source>
        <dbReference type="EMBL" id="GFN92365.1"/>
    </source>
</evidence>
<keyword evidence="1" id="KW-0378">Hydrolase</keyword>
<reference evidence="1 2" key="1">
    <citation type="journal article" date="2021" name="Elife">
        <title>Chloroplast acquisition without the gene transfer in kleptoplastic sea slugs, Plakobranchus ocellatus.</title>
        <authorList>
            <person name="Maeda T."/>
            <person name="Takahashi S."/>
            <person name="Yoshida T."/>
            <person name="Shimamura S."/>
            <person name="Takaki Y."/>
            <person name="Nagai Y."/>
            <person name="Toyoda A."/>
            <person name="Suzuki Y."/>
            <person name="Arimoto A."/>
            <person name="Ishii H."/>
            <person name="Satoh N."/>
            <person name="Nishiyama T."/>
            <person name="Hasebe M."/>
            <person name="Maruyama T."/>
            <person name="Minagawa J."/>
            <person name="Obokata J."/>
            <person name="Shigenobu S."/>
        </authorList>
    </citation>
    <scope>NUCLEOTIDE SEQUENCE [LARGE SCALE GENOMIC DNA]</scope>
</reference>
<sequence length="155" mass="17966">MLTLFLRKRIHKCYSELVLLCAFESWTILNHAETVGSNGKVIFRRMMKISRTEKATNEDILNETERSLIDSIVKRQAKFFGHTMRSGKQKHLISTGKLNGKRVHGRQRNKIVDGLFTWLNTSGSNATTRATEYRMKWKCKGSLMENHGHLQNDTR</sequence>
<keyword evidence="2" id="KW-1185">Reference proteome</keyword>
<keyword evidence="1" id="KW-0540">Nuclease</keyword>
<comment type="caution">
    <text evidence="1">The sequence shown here is derived from an EMBL/GenBank/DDBJ whole genome shotgun (WGS) entry which is preliminary data.</text>
</comment>
<dbReference type="Proteomes" id="UP000735302">
    <property type="component" value="Unassembled WGS sequence"/>
</dbReference>
<dbReference type="AlphaFoldDB" id="A0AAV3ZCJ4"/>
<dbReference type="EMBL" id="BLXT01002238">
    <property type="protein sequence ID" value="GFN92365.1"/>
    <property type="molecule type" value="Genomic_DNA"/>
</dbReference>
<organism evidence="1 2">
    <name type="scientific">Plakobranchus ocellatus</name>
    <dbReference type="NCBI Taxonomy" id="259542"/>
    <lineage>
        <taxon>Eukaryota</taxon>
        <taxon>Metazoa</taxon>
        <taxon>Spiralia</taxon>
        <taxon>Lophotrochozoa</taxon>
        <taxon>Mollusca</taxon>
        <taxon>Gastropoda</taxon>
        <taxon>Heterobranchia</taxon>
        <taxon>Euthyneura</taxon>
        <taxon>Panpulmonata</taxon>
        <taxon>Sacoglossa</taxon>
        <taxon>Placobranchoidea</taxon>
        <taxon>Plakobranchidae</taxon>
        <taxon>Plakobranchus</taxon>
    </lineage>
</organism>
<gene>
    <name evidence="1" type="ORF">PoB_001887100</name>
</gene>
<evidence type="ECO:0000313" key="2">
    <source>
        <dbReference type="Proteomes" id="UP000735302"/>
    </source>
</evidence>
<protein>
    <submittedName>
        <fullName evidence="1">Endonuclease-reverse transcriptase</fullName>
    </submittedName>
</protein>